<keyword evidence="1" id="KW-0812">Transmembrane</keyword>
<evidence type="ECO:0000313" key="3">
    <source>
        <dbReference type="Proteomes" id="UP001596091"/>
    </source>
</evidence>
<name>A0ABW1EM30_9BACT</name>
<dbReference type="RefSeq" id="WP_263342624.1">
    <property type="nucleotide sequence ID" value="NZ_JAGSYH010000016.1"/>
</dbReference>
<evidence type="ECO:0000256" key="1">
    <source>
        <dbReference type="SAM" id="Phobius"/>
    </source>
</evidence>
<feature type="transmembrane region" description="Helical" evidence="1">
    <location>
        <begin position="20"/>
        <end position="45"/>
    </location>
</feature>
<protein>
    <submittedName>
        <fullName evidence="2">Uncharacterized protein</fullName>
    </submittedName>
</protein>
<sequence>TFYEQVTGVKFHSLSGFLLLMLRLLLLSTLFLFALLMSCVGAGSVPVGVREESRCCHLSVGLEDQSRLAVIGTRYRRNG</sequence>
<comment type="caution">
    <text evidence="2">The sequence shown here is derived from an EMBL/GenBank/DDBJ whole genome shotgun (WGS) entry which is preliminary data.</text>
</comment>
<feature type="non-terminal residue" evidence="2">
    <location>
        <position position="1"/>
    </location>
</feature>
<keyword evidence="3" id="KW-1185">Reference proteome</keyword>
<reference evidence="3" key="1">
    <citation type="journal article" date="2019" name="Int. J. Syst. Evol. Microbiol.">
        <title>The Global Catalogue of Microorganisms (GCM) 10K type strain sequencing project: providing services to taxonomists for standard genome sequencing and annotation.</title>
        <authorList>
            <consortium name="The Broad Institute Genomics Platform"/>
            <consortium name="The Broad Institute Genome Sequencing Center for Infectious Disease"/>
            <person name="Wu L."/>
            <person name="Ma J."/>
        </authorList>
    </citation>
    <scope>NUCLEOTIDE SEQUENCE [LARGE SCALE GENOMIC DNA]</scope>
    <source>
        <strain evidence="3">JCM 4087</strain>
    </source>
</reference>
<proteinExistence type="predicted"/>
<dbReference type="EMBL" id="JBHSPH010000012">
    <property type="protein sequence ID" value="MFC5865128.1"/>
    <property type="molecule type" value="Genomic_DNA"/>
</dbReference>
<keyword evidence="1" id="KW-0472">Membrane</keyword>
<keyword evidence="1" id="KW-1133">Transmembrane helix</keyword>
<organism evidence="2 3">
    <name type="scientific">Acidicapsa dinghuensis</name>
    <dbReference type="NCBI Taxonomy" id="2218256"/>
    <lineage>
        <taxon>Bacteria</taxon>
        <taxon>Pseudomonadati</taxon>
        <taxon>Acidobacteriota</taxon>
        <taxon>Terriglobia</taxon>
        <taxon>Terriglobales</taxon>
        <taxon>Acidobacteriaceae</taxon>
        <taxon>Acidicapsa</taxon>
    </lineage>
</organism>
<dbReference type="Proteomes" id="UP001596091">
    <property type="component" value="Unassembled WGS sequence"/>
</dbReference>
<evidence type="ECO:0000313" key="2">
    <source>
        <dbReference type="EMBL" id="MFC5865128.1"/>
    </source>
</evidence>
<gene>
    <name evidence="2" type="ORF">ACFPT7_22670</name>
</gene>
<accession>A0ABW1EM30</accession>